<keyword evidence="7" id="KW-0234">DNA repair</keyword>
<comment type="catalytic activity">
    <reaction evidence="8">
        <text>a 6-O-methyl-2'-deoxyguanosine in DNA + L-cysteinyl-[protein] = S-methyl-L-cysteinyl-[protein] + a 2'-deoxyguanosine in DNA</text>
        <dbReference type="Rhea" id="RHEA:24000"/>
        <dbReference type="Rhea" id="RHEA-COMP:10131"/>
        <dbReference type="Rhea" id="RHEA-COMP:10132"/>
        <dbReference type="Rhea" id="RHEA-COMP:11367"/>
        <dbReference type="Rhea" id="RHEA-COMP:11368"/>
        <dbReference type="ChEBI" id="CHEBI:29950"/>
        <dbReference type="ChEBI" id="CHEBI:82612"/>
        <dbReference type="ChEBI" id="CHEBI:85445"/>
        <dbReference type="ChEBI" id="CHEBI:85448"/>
        <dbReference type="EC" id="2.1.1.63"/>
    </reaction>
</comment>
<comment type="similarity">
    <text evidence="2">Belongs to the MGMT family.</text>
</comment>
<dbReference type="PROSITE" id="PS00374">
    <property type="entry name" value="MGMT"/>
    <property type="match status" value="1"/>
</dbReference>
<gene>
    <name evidence="11" type="ORF">FD145_164</name>
</gene>
<keyword evidence="6" id="KW-0227">DNA damage</keyword>
<dbReference type="Pfam" id="PF02870">
    <property type="entry name" value="Methyltransf_1N"/>
    <property type="match status" value="1"/>
</dbReference>
<evidence type="ECO:0000256" key="3">
    <source>
        <dbReference type="ARBA" id="ARBA00011918"/>
    </source>
</evidence>
<dbReference type="Proteomes" id="UP000488506">
    <property type="component" value="Unassembled WGS sequence"/>
</dbReference>
<name>A0A833L2L6_UNCSA</name>
<sequence>MGVVASEKGLHMVVLPYDSIKNVKKELEGHYIELIRNDDSLKDISLRIIEYFSGKEVDFNIKMDFDGSTDFELKVWDAVMGIPRGEVRSYEWISKHIGFPKKVRAVGQALSRNRLPVVIPCHRVVKKYGDIGGFSRGVNMKRLLLKLEGYLIC</sequence>
<dbReference type="Gene3D" id="1.10.10.10">
    <property type="entry name" value="Winged helix-like DNA-binding domain superfamily/Winged helix DNA-binding domain"/>
    <property type="match status" value="1"/>
</dbReference>
<dbReference type="GO" id="GO:0003908">
    <property type="term" value="F:methylated-DNA-[protein]-cysteine S-methyltransferase activity"/>
    <property type="evidence" value="ECO:0007669"/>
    <property type="project" value="UniProtKB-EC"/>
</dbReference>
<evidence type="ECO:0000313" key="12">
    <source>
        <dbReference type="Proteomes" id="UP000488506"/>
    </source>
</evidence>
<evidence type="ECO:0000256" key="2">
    <source>
        <dbReference type="ARBA" id="ARBA00008711"/>
    </source>
</evidence>
<accession>A0A833L2L6</accession>
<keyword evidence="5 11" id="KW-0808">Transferase</keyword>
<feature type="domain" description="Methylated-DNA-[protein]-cysteine S-methyltransferase DNA binding" evidence="9">
    <location>
        <begin position="70"/>
        <end position="149"/>
    </location>
</feature>
<comment type="catalytic activity">
    <reaction evidence="1">
        <text>a 4-O-methyl-thymidine in DNA + L-cysteinyl-[protein] = a thymidine in DNA + S-methyl-L-cysteinyl-[protein]</text>
        <dbReference type="Rhea" id="RHEA:53428"/>
        <dbReference type="Rhea" id="RHEA-COMP:10131"/>
        <dbReference type="Rhea" id="RHEA-COMP:10132"/>
        <dbReference type="Rhea" id="RHEA-COMP:13555"/>
        <dbReference type="Rhea" id="RHEA-COMP:13556"/>
        <dbReference type="ChEBI" id="CHEBI:29950"/>
        <dbReference type="ChEBI" id="CHEBI:82612"/>
        <dbReference type="ChEBI" id="CHEBI:137386"/>
        <dbReference type="ChEBI" id="CHEBI:137387"/>
        <dbReference type="EC" id="2.1.1.63"/>
    </reaction>
</comment>
<evidence type="ECO:0000256" key="7">
    <source>
        <dbReference type="ARBA" id="ARBA00023204"/>
    </source>
</evidence>
<dbReference type="FunFam" id="1.10.10.10:FF:000214">
    <property type="entry name" value="Methylated-DNA--protein-cysteine methyltransferase"/>
    <property type="match status" value="1"/>
</dbReference>
<dbReference type="InterPro" id="IPR036217">
    <property type="entry name" value="MethylDNA_cys_MeTrfase_DNAb"/>
</dbReference>
<dbReference type="SUPFAM" id="SSF53155">
    <property type="entry name" value="Methylated DNA-protein cysteine methyltransferase domain"/>
    <property type="match status" value="1"/>
</dbReference>
<organism evidence="11 12">
    <name type="scientific">Candidatus Saganbacteria bacterium</name>
    <dbReference type="NCBI Taxonomy" id="2575572"/>
    <lineage>
        <taxon>Bacteria</taxon>
        <taxon>Bacillati</taxon>
        <taxon>Saganbacteria</taxon>
    </lineage>
</organism>
<dbReference type="InterPro" id="IPR014048">
    <property type="entry name" value="MethylDNA_cys_MeTrfase_DNA-bd"/>
</dbReference>
<dbReference type="GO" id="GO:0032259">
    <property type="term" value="P:methylation"/>
    <property type="evidence" value="ECO:0007669"/>
    <property type="project" value="UniProtKB-KW"/>
</dbReference>
<dbReference type="NCBIfam" id="TIGR00589">
    <property type="entry name" value="ogt"/>
    <property type="match status" value="1"/>
</dbReference>
<dbReference type="SUPFAM" id="SSF46767">
    <property type="entry name" value="Methylated DNA-protein cysteine methyltransferase, C-terminal domain"/>
    <property type="match status" value="1"/>
</dbReference>
<evidence type="ECO:0000256" key="6">
    <source>
        <dbReference type="ARBA" id="ARBA00022763"/>
    </source>
</evidence>
<dbReference type="EMBL" id="WPAF01000001">
    <property type="protein sequence ID" value="KAF0135338.1"/>
    <property type="molecule type" value="Genomic_DNA"/>
</dbReference>
<reference evidence="11 12" key="1">
    <citation type="submission" date="2019-12" db="EMBL/GenBank/DDBJ databases">
        <authorList>
            <person name="Wolfe R."/>
            <person name="Danczak R."/>
            <person name="Wilkins M."/>
        </authorList>
    </citation>
    <scope>NUCLEOTIDE SEQUENCE [LARGE SCALE GENOMIC DNA]</scope>
    <source>
        <strain evidence="11">X2_MaxBin.013</strain>
    </source>
</reference>
<dbReference type="Pfam" id="PF01035">
    <property type="entry name" value="DNA_binding_1"/>
    <property type="match status" value="1"/>
</dbReference>
<evidence type="ECO:0000256" key="4">
    <source>
        <dbReference type="ARBA" id="ARBA00022603"/>
    </source>
</evidence>
<protein>
    <recommendedName>
        <fullName evidence="3">methylated-DNA--[protein]-cysteine S-methyltransferase</fullName>
        <ecNumber evidence="3">2.1.1.63</ecNumber>
    </recommendedName>
</protein>
<dbReference type="AlphaFoldDB" id="A0A833L2L6"/>
<dbReference type="InterPro" id="IPR001497">
    <property type="entry name" value="MethylDNA_cys_MeTrfase_AS"/>
</dbReference>
<evidence type="ECO:0000256" key="8">
    <source>
        <dbReference type="ARBA" id="ARBA00049348"/>
    </source>
</evidence>
<proteinExistence type="inferred from homology"/>
<evidence type="ECO:0000256" key="1">
    <source>
        <dbReference type="ARBA" id="ARBA00001286"/>
    </source>
</evidence>
<dbReference type="EC" id="2.1.1.63" evidence="3"/>
<dbReference type="PANTHER" id="PTHR10815">
    <property type="entry name" value="METHYLATED-DNA--PROTEIN-CYSTEINE METHYLTRANSFERASE"/>
    <property type="match status" value="1"/>
</dbReference>
<dbReference type="InterPro" id="IPR036631">
    <property type="entry name" value="MGMT_N_sf"/>
</dbReference>
<evidence type="ECO:0000259" key="9">
    <source>
        <dbReference type="Pfam" id="PF01035"/>
    </source>
</evidence>
<comment type="caution">
    <text evidence="11">The sequence shown here is derived from an EMBL/GenBank/DDBJ whole genome shotgun (WGS) entry which is preliminary data.</text>
</comment>
<dbReference type="InterPro" id="IPR008332">
    <property type="entry name" value="MethylG_MeTrfase_N"/>
</dbReference>
<evidence type="ECO:0000313" key="11">
    <source>
        <dbReference type="EMBL" id="KAF0135338.1"/>
    </source>
</evidence>
<keyword evidence="4 11" id="KW-0489">Methyltransferase</keyword>
<evidence type="ECO:0000259" key="10">
    <source>
        <dbReference type="Pfam" id="PF02870"/>
    </source>
</evidence>
<evidence type="ECO:0000256" key="5">
    <source>
        <dbReference type="ARBA" id="ARBA00022679"/>
    </source>
</evidence>
<dbReference type="GO" id="GO:0006281">
    <property type="term" value="P:DNA repair"/>
    <property type="evidence" value="ECO:0007669"/>
    <property type="project" value="UniProtKB-KW"/>
</dbReference>
<dbReference type="PANTHER" id="PTHR10815:SF13">
    <property type="entry name" value="METHYLATED-DNA--PROTEIN-CYSTEINE METHYLTRANSFERASE"/>
    <property type="match status" value="1"/>
</dbReference>
<feature type="domain" description="Methylguanine DNA methyltransferase ribonuclease-like" evidence="10">
    <location>
        <begin position="3"/>
        <end position="65"/>
    </location>
</feature>
<dbReference type="CDD" id="cd06445">
    <property type="entry name" value="ATase"/>
    <property type="match status" value="1"/>
</dbReference>
<dbReference type="InterPro" id="IPR036388">
    <property type="entry name" value="WH-like_DNA-bd_sf"/>
</dbReference>